<dbReference type="PANTHER" id="PTHR37423">
    <property type="entry name" value="SOLUBLE LYTIC MUREIN TRANSGLYCOSYLASE-RELATED"/>
    <property type="match status" value="1"/>
</dbReference>
<gene>
    <name evidence="3" type="ORF">Gocc_2797</name>
</gene>
<name>A0A7M2YTF2_9ACTN</name>
<dbReference type="CDD" id="cd16896">
    <property type="entry name" value="LT_Slt70-like"/>
    <property type="match status" value="1"/>
</dbReference>
<evidence type="ECO:0000259" key="2">
    <source>
        <dbReference type="Pfam" id="PF01464"/>
    </source>
</evidence>
<comment type="caution">
    <text evidence="3">The sequence shown here is derived from an EMBL/GenBank/DDBJ whole genome shotgun (WGS) entry which is preliminary data.</text>
</comment>
<evidence type="ECO:0000313" key="3">
    <source>
        <dbReference type="EMBL" id="RDI73441.1"/>
    </source>
</evidence>
<accession>A0A7M2YTF2</accession>
<dbReference type="InterPro" id="IPR000189">
    <property type="entry name" value="Transglyc_AS"/>
</dbReference>
<dbReference type="SUPFAM" id="SSF53955">
    <property type="entry name" value="Lysozyme-like"/>
    <property type="match status" value="1"/>
</dbReference>
<dbReference type="EMBL" id="QQZY01000009">
    <property type="protein sequence ID" value="RDI73441.1"/>
    <property type="molecule type" value="Genomic_DNA"/>
</dbReference>
<dbReference type="InterPro" id="IPR008258">
    <property type="entry name" value="Transglycosylase_SLT_dom_1"/>
</dbReference>
<dbReference type="RefSeq" id="WP_220150646.1">
    <property type="nucleotide sequence ID" value="NZ_QQZY01000009.1"/>
</dbReference>
<organism evidence="3 4">
    <name type="scientific">Gaiella occulta</name>
    <dbReference type="NCBI Taxonomy" id="1002870"/>
    <lineage>
        <taxon>Bacteria</taxon>
        <taxon>Bacillati</taxon>
        <taxon>Actinomycetota</taxon>
        <taxon>Thermoleophilia</taxon>
        <taxon>Gaiellales</taxon>
        <taxon>Gaiellaceae</taxon>
        <taxon>Gaiella</taxon>
    </lineage>
</organism>
<feature type="domain" description="Transglycosylase SLT" evidence="2">
    <location>
        <begin position="43"/>
        <end position="148"/>
    </location>
</feature>
<dbReference type="GO" id="GO:0008933">
    <property type="term" value="F:peptidoglycan lytic transglycosylase activity"/>
    <property type="evidence" value="ECO:0007669"/>
    <property type="project" value="InterPro"/>
</dbReference>
<dbReference type="Gene3D" id="1.10.530.10">
    <property type="match status" value="1"/>
</dbReference>
<dbReference type="Pfam" id="PF01464">
    <property type="entry name" value="SLT"/>
    <property type="match status" value="1"/>
</dbReference>
<dbReference type="GO" id="GO:0000270">
    <property type="term" value="P:peptidoglycan metabolic process"/>
    <property type="evidence" value="ECO:0007669"/>
    <property type="project" value="InterPro"/>
</dbReference>
<reference evidence="4" key="2">
    <citation type="journal article" date="2019" name="MicrobiologyOpen">
        <title>High-quality draft genome sequence of Gaiella occulta isolated from a 150 meter deep mineral water borehole and comparison with the genome sequences of other deep-branching lineages of the phylum Actinobacteria.</title>
        <authorList>
            <person name="Severino R."/>
            <person name="Froufe H.J.C."/>
            <person name="Barroso C."/>
            <person name="Albuquerque L."/>
            <person name="Lobo-da-Cunha A."/>
            <person name="da Costa M.S."/>
            <person name="Egas C."/>
        </authorList>
    </citation>
    <scope>NUCLEOTIDE SEQUENCE [LARGE SCALE GENOMIC DNA]</scope>
    <source>
        <strain evidence="4">F2-233</strain>
    </source>
</reference>
<keyword evidence="4" id="KW-1185">Reference proteome</keyword>
<protein>
    <submittedName>
        <fullName evidence="3">Transglycosylase SLT domain-containing protein</fullName>
    </submittedName>
</protein>
<evidence type="ECO:0000256" key="1">
    <source>
        <dbReference type="ARBA" id="ARBA00007734"/>
    </source>
</evidence>
<proteinExistence type="inferred from homology"/>
<comment type="similarity">
    <text evidence="1">Belongs to the transglycosylase Slt family.</text>
</comment>
<dbReference type="AlphaFoldDB" id="A0A7M2YTF2"/>
<reference evidence="3 4" key="1">
    <citation type="submission" date="2018-07" db="EMBL/GenBank/DDBJ databases">
        <title>High-quality-draft genome sequence of Gaiella occulta.</title>
        <authorList>
            <person name="Severino R."/>
            <person name="Froufe H.J.C."/>
            <person name="Rainey F.A."/>
            <person name="Barroso C."/>
            <person name="Albuquerque L."/>
            <person name="Lobo-Da-Cunha A."/>
            <person name="Da Costa M.S."/>
            <person name="Egas C."/>
        </authorList>
    </citation>
    <scope>NUCLEOTIDE SEQUENCE [LARGE SCALE GENOMIC DNA]</scope>
    <source>
        <strain evidence="3 4">F2-233</strain>
    </source>
</reference>
<sequence>MRRLLVVAAVTAALGGMALVALRSEPELIQRLRYPLRYEQIVRTHSRNYDLDPSLLAAVIYTESKFDAGATSGAGAIGLMQLLPGTAQGIALRTGGKHFTVEDLYVPEINVRYGSWYLRTLLRRYGDERTALAAYHAGQGNVDRWRRRGLDIQFPETRDYVAKVERVKKVYASAYAAELGVR</sequence>
<evidence type="ECO:0000313" key="4">
    <source>
        <dbReference type="Proteomes" id="UP000254134"/>
    </source>
</evidence>
<dbReference type="InterPro" id="IPR023346">
    <property type="entry name" value="Lysozyme-like_dom_sf"/>
</dbReference>
<dbReference type="PROSITE" id="PS00922">
    <property type="entry name" value="TRANSGLYCOSYLASE"/>
    <property type="match status" value="1"/>
</dbReference>
<dbReference type="PANTHER" id="PTHR37423:SF2">
    <property type="entry name" value="MEMBRANE-BOUND LYTIC MUREIN TRANSGLYCOSYLASE C"/>
    <property type="match status" value="1"/>
</dbReference>
<dbReference type="Proteomes" id="UP000254134">
    <property type="component" value="Unassembled WGS sequence"/>
</dbReference>
<dbReference type="GO" id="GO:0016020">
    <property type="term" value="C:membrane"/>
    <property type="evidence" value="ECO:0007669"/>
    <property type="project" value="InterPro"/>
</dbReference>